<dbReference type="EMBL" id="JAKMXF010000122">
    <property type="protein sequence ID" value="KAI6657184.1"/>
    <property type="molecule type" value="Genomic_DNA"/>
</dbReference>
<dbReference type="InterPro" id="IPR017907">
    <property type="entry name" value="Znf_RING_CS"/>
</dbReference>
<organism evidence="14 15">
    <name type="scientific">Oopsacas minuta</name>
    <dbReference type="NCBI Taxonomy" id="111878"/>
    <lineage>
        <taxon>Eukaryota</taxon>
        <taxon>Metazoa</taxon>
        <taxon>Porifera</taxon>
        <taxon>Hexactinellida</taxon>
        <taxon>Hexasterophora</taxon>
        <taxon>Lyssacinosida</taxon>
        <taxon>Leucopsacidae</taxon>
        <taxon>Oopsacas</taxon>
    </lineage>
</organism>
<dbReference type="Gene3D" id="3.30.40.10">
    <property type="entry name" value="Zinc/RING finger domain, C3HC4 (zinc finger)"/>
    <property type="match status" value="1"/>
</dbReference>
<dbReference type="Pfam" id="PF13639">
    <property type="entry name" value="zf-RING_2"/>
    <property type="match status" value="1"/>
</dbReference>
<keyword evidence="8 11" id="KW-0833">Ubl conjugation pathway</keyword>
<dbReference type="Proteomes" id="UP001165289">
    <property type="component" value="Unassembled WGS sequence"/>
</dbReference>
<feature type="domain" description="RING-type" evidence="12">
    <location>
        <begin position="49"/>
        <end position="88"/>
    </location>
</feature>
<dbReference type="SUPFAM" id="SSF57850">
    <property type="entry name" value="RING/U-box"/>
    <property type="match status" value="1"/>
</dbReference>
<dbReference type="InterPro" id="IPR037197">
    <property type="entry name" value="WWE_dom_sf"/>
</dbReference>
<comment type="catalytic activity">
    <reaction evidence="1 11">
        <text>S-ubiquitinyl-[E2 ubiquitin-conjugating enzyme]-L-cysteine + [acceptor protein]-L-lysine = [E2 ubiquitin-conjugating enzyme]-L-cysteine + N(6)-ubiquitinyl-[acceptor protein]-L-lysine.</text>
        <dbReference type="EC" id="2.3.2.27"/>
    </reaction>
</comment>
<gene>
    <name evidence="14" type="ORF">LOD99_15970</name>
</gene>
<dbReference type="GO" id="GO:0005829">
    <property type="term" value="C:cytosol"/>
    <property type="evidence" value="ECO:0007669"/>
    <property type="project" value="UniProtKB-SubCell"/>
</dbReference>
<dbReference type="SMART" id="SM00184">
    <property type="entry name" value="RING"/>
    <property type="match status" value="1"/>
</dbReference>
<evidence type="ECO:0000256" key="10">
    <source>
        <dbReference type="PROSITE-ProRule" id="PRU00175"/>
    </source>
</evidence>
<keyword evidence="3 11" id="KW-0963">Cytoplasm</keyword>
<dbReference type="GO" id="GO:0061630">
    <property type="term" value="F:ubiquitin protein ligase activity"/>
    <property type="evidence" value="ECO:0007669"/>
    <property type="project" value="UniProtKB-UniRule"/>
</dbReference>
<dbReference type="EC" id="2.3.2.27" evidence="11"/>
<evidence type="ECO:0000259" key="13">
    <source>
        <dbReference type="PROSITE" id="PS50918"/>
    </source>
</evidence>
<dbReference type="CDD" id="cd16546">
    <property type="entry name" value="RING-HC_RNF146"/>
    <property type="match status" value="1"/>
</dbReference>
<feature type="domain" description="WWE" evidence="13">
    <location>
        <begin position="109"/>
        <end position="185"/>
    </location>
</feature>
<dbReference type="InterPro" id="IPR018123">
    <property type="entry name" value="WWE-dom_subgr"/>
</dbReference>
<dbReference type="PANTHER" id="PTHR13417:SF2">
    <property type="entry name" value="E3 UBIQUITIN-PROTEIN LIGASE RNF146"/>
    <property type="match status" value="1"/>
</dbReference>
<dbReference type="GO" id="GO:0008270">
    <property type="term" value="F:zinc ion binding"/>
    <property type="evidence" value="ECO:0007669"/>
    <property type="project" value="UniProtKB-UniRule"/>
</dbReference>
<keyword evidence="6 11" id="KW-0479">Metal-binding</keyword>
<dbReference type="GO" id="GO:0072572">
    <property type="term" value="F:poly-ADP-D-ribose binding"/>
    <property type="evidence" value="ECO:0007669"/>
    <property type="project" value="UniProtKB-UniRule"/>
</dbReference>
<evidence type="ECO:0000256" key="6">
    <source>
        <dbReference type="ARBA" id="ARBA00022723"/>
    </source>
</evidence>
<comment type="function">
    <text evidence="11">E3 ubiquitin-protein ligase that specifically binds poly-ADP-ribosylated proteins and mediates their ubiquitination and subsequent degradation.</text>
</comment>
<proteinExistence type="predicted"/>
<dbReference type="SMART" id="SM00678">
    <property type="entry name" value="WWE"/>
    <property type="match status" value="1"/>
</dbReference>
<dbReference type="InterPro" id="IPR004170">
    <property type="entry name" value="WWE_dom"/>
</dbReference>
<dbReference type="GO" id="GO:0016055">
    <property type="term" value="P:Wnt signaling pathway"/>
    <property type="evidence" value="ECO:0007669"/>
    <property type="project" value="UniProtKB-KW"/>
</dbReference>
<keyword evidence="9 11" id="KW-0862">Zinc</keyword>
<comment type="domain">
    <text evidence="11">The WWE domain mediates non-covalent poly(ADP-ribose)-binding.</text>
</comment>
<dbReference type="PROSITE" id="PS00518">
    <property type="entry name" value="ZF_RING_1"/>
    <property type="match status" value="1"/>
</dbReference>
<evidence type="ECO:0000256" key="7">
    <source>
        <dbReference type="ARBA" id="ARBA00022771"/>
    </source>
</evidence>
<comment type="subcellular location">
    <subcellularLocation>
        <location evidence="2 11">Cytoplasm</location>
        <location evidence="2 11">Cytosol</location>
    </subcellularLocation>
</comment>
<dbReference type="InterPro" id="IPR001841">
    <property type="entry name" value="Znf_RING"/>
</dbReference>
<comment type="PTM">
    <text evidence="11">Ubiquitinated; autoubiquitinated.</text>
</comment>
<evidence type="ECO:0000259" key="12">
    <source>
        <dbReference type="PROSITE" id="PS50089"/>
    </source>
</evidence>
<keyword evidence="4 11" id="KW-0808">Transferase</keyword>
<dbReference type="GO" id="GO:0051865">
    <property type="term" value="P:protein autoubiquitination"/>
    <property type="evidence" value="ECO:0007669"/>
    <property type="project" value="UniProtKB-UniRule"/>
</dbReference>
<dbReference type="AlphaFoldDB" id="A0AAV7K9X3"/>
<evidence type="ECO:0000256" key="3">
    <source>
        <dbReference type="ARBA" id="ARBA00022490"/>
    </source>
</evidence>
<keyword evidence="7 10" id="KW-0863">Zinc-finger</keyword>
<comment type="pathway">
    <text evidence="11">Protein modification; protein ubiquitination.</text>
</comment>
<dbReference type="InterPro" id="IPR044110">
    <property type="entry name" value="RING-HC_RNF146"/>
</dbReference>
<dbReference type="GO" id="GO:0005634">
    <property type="term" value="C:nucleus"/>
    <property type="evidence" value="ECO:0007669"/>
    <property type="project" value="TreeGrafter"/>
</dbReference>
<evidence type="ECO:0000256" key="9">
    <source>
        <dbReference type="ARBA" id="ARBA00022833"/>
    </source>
</evidence>
<reference evidence="14 15" key="1">
    <citation type="journal article" date="2023" name="BMC Biol.">
        <title>The compact genome of the sponge Oopsacas minuta (Hexactinellida) is lacking key metazoan core genes.</title>
        <authorList>
            <person name="Santini S."/>
            <person name="Schenkelaars Q."/>
            <person name="Jourda C."/>
            <person name="Duchesne M."/>
            <person name="Belahbib H."/>
            <person name="Rocher C."/>
            <person name="Selva M."/>
            <person name="Riesgo A."/>
            <person name="Vervoort M."/>
            <person name="Leys S.P."/>
            <person name="Kodjabachian L."/>
            <person name="Le Bivic A."/>
            <person name="Borchiellini C."/>
            <person name="Claverie J.M."/>
            <person name="Renard E."/>
        </authorList>
    </citation>
    <scope>NUCLEOTIDE SEQUENCE [LARGE SCALE GENOMIC DNA]</scope>
    <source>
        <strain evidence="14">SPO-2</strain>
    </source>
</reference>
<protein>
    <recommendedName>
        <fullName evidence="11">E3 ubiquitin-protein ligase</fullName>
        <ecNumber evidence="11">2.3.2.27</ecNumber>
    </recommendedName>
</protein>
<dbReference type="Gene3D" id="3.30.720.50">
    <property type="match status" value="1"/>
</dbReference>
<evidence type="ECO:0000256" key="2">
    <source>
        <dbReference type="ARBA" id="ARBA00004514"/>
    </source>
</evidence>
<evidence type="ECO:0000256" key="8">
    <source>
        <dbReference type="ARBA" id="ARBA00022786"/>
    </source>
</evidence>
<evidence type="ECO:0000256" key="5">
    <source>
        <dbReference type="ARBA" id="ARBA00022687"/>
    </source>
</evidence>
<evidence type="ECO:0000256" key="1">
    <source>
        <dbReference type="ARBA" id="ARBA00000900"/>
    </source>
</evidence>
<dbReference type="PROSITE" id="PS50089">
    <property type="entry name" value="ZF_RING_2"/>
    <property type="match status" value="1"/>
</dbReference>
<dbReference type="InterPro" id="IPR013083">
    <property type="entry name" value="Znf_RING/FYVE/PHD"/>
</dbReference>
<name>A0AAV7K9X3_9METZ</name>
<dbReference type="InterPro" id="IPR033509">
    <property type="entry name" value="RNF146"/>
</dbReference>
<evidence type="ECO:0000256" key="11">
    <source>
        <dbReference type="RuleBase" id="RU367115"/>
    </source>
</evidence>
<comment type="caution">
    <text evidence="14">The sequence shown here is derived from an EMBL/GenBank/DDBJ whole genome shotgun (WGS) entry which is preliminary data.</text>
</comment>
<dbReference type="PROSITE" id="PS50918">
    <property type="entry name" value="WWE"/>
    <property type="match status" value="1"/>
</dbReference>
<dbReference type="SUPFAM" id="SSF117839">
    <property type="entry name" value="WWE domain"/>
    <property type="match status" value="1"/>
</dbReference>
<sequence>MENDEIVSKLGSLLENLDIKSSVDVKSSVDIKSSVDEATDSETANSLECPICLQYPNYPIELDNCKHVFCFLCIKGVCLRISRCPICRAEIPRDIAFAGITENQLLNGTGTKEVSKQSTDAYWYYEGYRGWWEYDSVTGSKIEQAFQSGEHKLNVYLFGYNYTINLDKMQQCREDSTNRVRKILRNEVQMDSDKKGVAGIFSTKNSDK</sequence>
<dbReference type="GO" id="GO:0006511">
    <property type="term" value="P:ubiquitin-dependent protein catabolic process"/>
    <property type="evidence" value="ECO:0007669"/>
    <property type="project" value="UniProtKB-UniRule"/>
</dbReference>
<keyword evidence="15" id="KW-1185">Reference proteome</keyword>
<evidence type="ECO:0000313" key="14">
    <source>
        <dbReference type="EMBL" id="KAI6657184.1"/>
    </source>
</evidence>
<dbReference type="Pfam" id="PF02825">
    <property type="entry name" value="WWE"/>
    <property type="match status" value="1"/>
</dbReference>
<keyword evidence="5" id="KW-0879">Wnt signaling pathway</keyword>
<evidence type="ECO:0000313" key="15">
    <source>
        <dbReference type="Proteomes" id="UP001165289"/>
    </source>
</evidence>
<evidence type="ECO:0000256" key="4">
    <source>
        <dbReference type="ARBA" id="ARBA00022679"/>
    </source>
</evidence>
<accession>A0AAV7K9X3</accession>
<dbReference type="PANTHER" id="PTHR13417">
    <property type="entry name" value="E3 UBIQUITIN-PROTEIN LIGASE RNF146"/>
    <property type="match status" value="1"/>
</dbReference>